<keyword evidence="4" id="KW-1185">Reference proteome</keyword>
<evidence type="ECO:0000256" key="1">
    <source>
        <dbReference type="SAM" id="MobiDB-lite"/>
    </source>
</evidence>
<reference evidence="3" key="1">
    <citation type="journal article" date="2020" name="Stud. Mycol.">
        <title>101 Dothideomycetes genomes: a test case for predicting lifestyles and emergence of pathogens.</title>
        <authorList>
            <person name="Haridas S."/>
            <person name="Albert R."/>
            <person name="Binder M."/>
            <person name="Bloem J."/>
            <person name="Labutti K."/>
            <person name="Salamov A."/>
            <person name="Andreopoulos B."/>
            <person name="Baker S."/>
            <person name="Barry K."/>
            <person name="Bills G."/>
            <person name="Bluhm B."/>
            <person name="Cannon C."/>
            <person name="Castanera R."/>
            <person name="Culley D."/>
            <person name="Daum C."/>
            <person name="Ezra D."/>
            <person name="Gonzalez J."/>
            <person name="Henrissat B."/>
            <person name="Kuo A."/>
            <person name="Liang C."/>
            <person name="Lipzen A."/>
            <person name="Lutzoni F."/>
            <person name="Magnuson J."/>
            <person name="Mondo S."/>
            <person name="Nolan M."/>
            <person name="Ohm R."/>
            <person name="Pangilinan J."/>
            <person name="Park H.-J."/>
            <person name="Ramirez L."/>
            <person name="Alfaro M."/>
            <person name="Sun H."/>
            <person name="Tritt A."/>
            <person name="Yoshinaga Y."/>
            <person name="Zwiers L.-H."/>
            <person name="Turgeon B."/>
            <person name="Goodwin S."/>
            <person name="Spatafora J."/>
            <person name="Crous P."/>
            <person name="Grigoriev I."/>
        </authorList>
    </citation>
    <scope>NUCLEOTIDE SEQUENCE</scope>
    <source>
        <strain evidence="3">CBS 121167</strain>
    </source>
</reference>
<feature type="signal peptide" evidence="2">
    <location>
        <begin position="1"/>
        <end position="17"/>
    </location>
</feature>
<evidence type="ECO:0000313" key="4">
    <source>
        <dbReference type="Proteomes" id="UP000799438"/>
    </source>
</evidence>
<dbReference type="PANTHER" id="PTHR36182:SF1">
    <property type="entry name" value="PROTEIN, PUTATIVE (AFU_ORTHOLOGUE AFUA_6G10930)-RELATED"/>
    <property type="match status" value="1"/>
</dbReference>
<dbReference type="Proteomes" id="UP000799438">
    <property type="component" value="Unassembled WGS sequence"/>
</dbReference>
<keyword evidence="3" id="KW-0560">Oxidoreductase</keyword>
<dbReference type="AlphaFoldDB" id="A0A6A6BIA4"/>
<feature type="region of interest" description="Disordered" evidence="1">
    <location>
        <begin position="194"/>
        <end position="234"/>
    </location>
</feature>
<sequence length="372" mass="39691">MHAFSVLMGLALAGVSAVQAHMQLEFPPALNARNNPHRSGDGDDTYVYPMGCCGADVTEVCRGYLDLLGTPAGASVASFEAGSKATFNITGDPEITGNDLGSTHYGGSCQVGFSTDGGKSFKVAASYEGNCPHRNSDESSGQDFDFTVPADLPAGDAVFAWTWINREQEFNMNCAAVTIVNSGYSSKSRSLSKAVEPSTPVAVQTPTTPMPLVATPSSMDAAPTPTPSADASDDDSKKFQLEWCSCKCDTADKSTEEKEAYDADNCTCRCWKTPKSLAARTTEPRMARHVHHRAISNFLGFGASAKSDKSVAMKRDVSWDARPKMLIPNPVWHDCSLPKTDAELQFPDPGPEVIKGDGEYPLALPETGCSSY</sequence>
<keyword evidence="2" id="KW-0732">Signal</keyword>
<evidence type="ECO:0000256" key="2">
    <source>
        <dbReference type="SAM" id="SignalP"/>
    </source>
</evidence>
<accession>A0A6A6BIA4</accession>
<proteinExistence type="predicted"/>
<dbReference type="OrthoDB" id="2342176at2759"/>
<dbReference type="GO" id="GO:0004497">
    <property type="term" value="F:monooxygenase activity"/>
    <property type="evidence" value="ECO:0007669"/>
    <property type="project" value="UniProtKB-KW"/>
</dbReference>
<dbReference type="RefSeq" id="XP_033399060.1">
    <property type="nucleotide sequence ID" value="XM_033540246.1"/>
</dbReference>
<feature type="chain" id="PRO_5025584327" evidence="2">
    <location>
        <begin position="18"/>
        <end position="372"/>
    </location>
</feature>
<dbReference type="PANTHER" id="PTHR36182">
    <property type="entry name" value="PROTEIN, PUTATIVE (AFU_ORTHOLOGUE AFUA_6G10930)-RELATED"/>
    <property type="match status" value="1"/>
</dbReference>
<feature type="compositionally biased region" description="Low complexity" evidence="1">
    <location>
        <begin position="214"/>
        <end position="230"/>
    </location>
</feature>
<dbReference type="Gene3D" id="2.70.50.70">
    <property type="match status" value="1"/>
</dbReference>
<dbReference type="EMBL" id="ML995482">
    <property type="protein sequence ID" value="KAF2143348.1"/>
    <property type="molecule type" value="Genomic_DNA"/>
</dbReference>
<name>A0A6A6BIA4_9PEZI</name>
<gene>
    <name evidence="3" type="ORF">K452DRAFT_286174</name>
</gene>
<keyword evidence="3" id="KW-0503">Monooxygenase</keyword>
<dbReference type="GeneID" id="54297742"/>
<evidence type="ECO:0000313" key="3">
    <source>
        <dbReference type="EMBL" id="KAF2143348.1"/>
    </source>
</evidence>
<organism evidence="3 4">
    <name type="scientific">Aplosporella prunicola CBS 121167</name>
    <dbReference type="NCBI Taxonomy" id="1176127"/>
    <lineage>
        <taxon>Eukaryota</taxon>
        <taxon>Fungi</taxon>
        <taxon>Dikarya</taxon>
        <taxon>Ascomycota</taxon>
        <taxon>Pezizomycotina</taxon>
        <taxon>Dothideomycetes</taxon>
        <taxon>Dothideomycetes incertae sedis</taxon>
        <taxon>Botryosphaeriales</taxon>
        <taxon>Aplosporellaceae</taxon>
        <taxon>Aplosporella</taxon>
    </lineage>
</organism>
<protein>
    <submittedName>
        <fullName evidence="3">Lytic polysaccharide monooxygenase</fullName>
    </submittedName>
</protein>